<gene>
    <name evidence="5" type="ORF">HHI36_018657</name>
</gene>
<evidence type="ECO:0000313" key="6">
    <source>
        <dbReference type="Proteomes" id="UP001516400"/>
    </source>
</evidence>
<accession>A0ABD2P0Z9</accession>
<organism evidence="5 6">
    <name type="scientific">Cryptolaemus montrouzieri</name>
    <dbReference type="NCBI Taxonomy" id="559131"/>
    <lineage>
        <taxon>Eukaryota</taxon>
        <taxon>Metazoa</taxon>
        <taxon>Ecdysozoa</taxon>
        <taxon>Arthropoda</taxon>
        <taxon>Hexapoda</taxon>
        <taxon>Insecta</taxon>
        <taxon>Pterygota</taxon>
        <taxon>Neoptera</taxon>
        <taxon>Endopterygota</taxon>
        <taxon>Coleoptera</taxon>
        <taxon>Polyphaga</taxon>
        <taxon>Cucujiformia</taxon>
        <taxon>Coccinelloidea</taxon>
        <taxon>Coccinellidae</taxon>
        <taxon>Scymninae</taxon>
        <taxon>Scymnini</taxon>
        <taxon>Cryptolaemus</taxon>
    </lineage>
</organism>
<protein>
    <recommendedName>
        <fullName evidence="7">Tight junction-associated protein 1</fullName>
    </recommendedName>
</protein>
<dbReference type="AlphaFoldDB" id="A0ABD2P0Z9"/>
<evidence type="ECO:0000256" key="1">
    <source>
        <dbReference type="ARBA" id="ARBA00004170"/>
    </source>
</evidence>
<dbReference type="GO" id="GO:0016020">
    <property type="term" value="C:membrane"/>
    <property type="evidence" value="ECO:0007669"/>
    <property type="project" value="UniProtKB-SubCell"/>
</dbReference>
<evidence type="ECO:0000256" key="3">
    <source>
        <dbReference type="ARBA" id="ARBA00023136"/>
    </source>
</evidence>
<comment type="subcellular location">
    <subcellularLocation>
        <location evidence="1">Membrane</location>
        <topology evidence="1">Peripheral membrane protein</topology>
    </subcellularLocation>
</comment>
<keyword evidence="2" id="KW-0597">Phosphoprotein</keyword>
<dbReference type="EMBL" id="JABFTP020000165">
    <property type="protein sequence ID" value="KAL3284496.1"/>
    <property type="molecule type" value="Genomic_DNA"/>
</dbReference>
<dbReference type="PANTHER" id="PTHR28664:SF4">
    <property type="entry name" value="TIGHT JUNCTION-ASSOCIATED PROTEIN 1"/>
    <property type="match status" value="1"/>
</dbReference>
<evidence type="ECO:0008006" key="7">
    <source>
        <dbReference type="Google" id="ProtNLM"/>
    </source>
</evidence>
<keyword evidence="4" id="KW-0175">Coiled coil</keyword>
<dbReference type="InterPro" id="IPR043441">
    <property type="entry name" value="Tjap1/BEGAIN"/>
</dbReference>
<dbReference type="Proteomes" id="UP001516400">
    <property type="component" value="Unassembled WGS sequence"/>
</dbReference>
<dbReference type="PANTHER" id="PTHR28664">
    <property type="entry name" value="TIGHT JUNCTION-ASSOCIATED PROTEIN 1"/>
    <property type="match status" value="1"/>
</dbReference>
<evidence type="ECO:0000256" key="2">
    <source>
        <dbReference type="ARBA" id="ARBA00022553"/>
    </source>
</evidence>
<keyword evidence="3" id="KW-0472">Membrane</keyword>
<evidence type="ECO:0000256" key="4">
    <source>
        <dbReference type="SAM" id="Coils"/>
    </source>
</evidence>
<comment type="caution">
    <text evidence="5">The sequence shown here is derived from an EMBL/GenBank/DDBJ whole genome shotgun (WGS) entry which is preliminary data.</text>
</comment>
<sequence length="536" mass="61676">MINICKECGCTCKSCRRPDNDIHLHVEIENLKQKLLERDDHIIRMETNFLNESATDSDEVLMLQDEIQTWQDKYKRLSEAHKRIQRVNQGLEDKLLKLVDTCETDKSALTKDVAILSEKLAEANYKIKKLTESNERYKNDVNVAIQFLQCKQSNFVAHRFDSLPPEIQTQVSAYMNHKKKPEERKVVEPKSIKVPIPTFPPTAMFYSVPKSPDVERKIQEETTQSIDVVSAAIMAKVLEERQKERMCIKHCDTCTCSKSLKLKYPNRYQDTAIQTEEYQHYCKTCNDQFQTAIQTSKLSRTMDLPISKVPNFEHENFNNIVKVQPNNFLLERSSSNASSVLDLDVINSNLDSGVQNNASINSRGVNNNESSEARLGLNNVSKINEKSEIAQYQVIPVGKTLTEQNSETKLSMSTVPFSTHSKIRNNFSDKSNFIHSHRKSDGDVIDSAYAVKKVSKNLESENSLNVDRVQSDTSLEKSEENFETVDRSKYHEMEENVKRFLFKKTELWKQQSESYVKEGQTFSETHKSFSHTQTEI</sequence>
<evidence type="ECO:0000313" key="5">
    <source>
        <dbReference type="EMBL" id="KAL3284496.1"/>
    </source>
</evidence>
<keyword evidence="6" id="KW-1185">Reference proteome</keyword>
<proteinExistence type="predicted"/>
<feature type="coiled-coil region" evidence="4">
    <location>
        <begin position="60"/>
        <end position="140"/>
    </location>
</feature>
<reference evidence="5 6" key="1">
    <citation type="journal article" date="2021" name="BMC Biol.">
        <title>Horizontally acquired antibacterial genes associated with adaptive radiation of ladybird beetles.</title>
        <authorList>
            <person name="Li H.S."/>
            <person name="Tang X.F."/>
            <person name="Huang Y.H."/>
            <person name="Xu Z.Y."/>
            <person name="Chen M.L."/>
            <person name="Du X.Y."/>
            <person name="Qiu B.Y."/>
            <person name="Chen P.T."/>
            <person name="Zhang W."/>
            <person name="Slipinski A."/>
            <person name="Escalona H.E."/>
            <person name="Waterhouse R.M."/>
            <person name="Zwick A."/>
            <person name="Pang H."/>
        </authorList>
    </citation>
    <scope>NUCLEOTIDE SEQUENCE [LARGE SCALE GENOMIC DNA]</scope>
    <source>
        <strain evidence="5">SYSU2018</strain>
    </source>
</reference>
<name>A0ABD2P0Z9_9CUCU</name>